<sequence length="332" mass="39362">MEPESSNSIAEEVVYYNEAVVEVVGEAEETLKTEEEEERRLKRVYEENVDKVITELERRNYFLGYDQAQSRDQFLLHKKVLKRYKVELVPYRESWSVDLFAVGHNTVKTEILDMYDIVRSLEDQGREVGKGPVLYFCGWWSTFLSVVTEFLDMEDQVIYPWIENKADLGGTRLSKSNRTSTRRQLRDLMLKAVAQESNLDYIPPSEVVLKMLEVLNELDVVLLTYINHVKAKIPQLVEEKFTEDEYRCDLLPAISSHLHSTEDWNKVAPITIRWMREDQAAFWQSEFLTRRDKRKFSNWRRLVERTHWELRDCVVERRTPKTREARKVLEGS</sequence>
<keyword evidence="3" id="KW-1185">Reference proteome</keyword>
<evidence type="ECO:0000256" key="1">
    <source>
        <dbReference type="SAM" id="Coils"/>
    </source>
</evidence>
<keyword evidence="1" id="KW-0175">Coiled coil</keyword>
<gene>
    <name evidence="2" type="ORF">NDN08_001239</name>
</gene>
<dbReference type="AlphaFoldDB" id="A0AAV8UW10"/>
<proteinExistence type="predicted"/>
<evidence type="ECO:0000313" key="2">
    <source>
        <dbReference type="EMBL" id="KAJ8904721.1"/>
    </source>
</evidence>
<feature type="coiled-coil region" evidence="1">
    <location>
        <begin position="17"/>
        <end position="47"/>
    </location>
</feature>
<accession>A0AAV8UW10</accession>
<protein>
    <submittedName>
        <fullName evidence="2">Uncharacterized protein</fullName>
    </submittedName>
</protein>
<dbReference type="EMBL" id="JAMWBK010000005">
    <property type="protein sequence ID" value="KAJ8904721.1"/>
    <property type="molecule type" value="Genomic_DNA"/>
</dbReference>
<dbReference type="Proteomes" id="UP001157974">
    <property type="component" value="Unassembled WGS sequence"/>
</dbReference>
<evidence type="ECO:0000313" key="3">
    <source>
        <dbReference type="Proteomes" id="UP001157974"/>
    </source>
</evidence>
<name>A0AAV8UW10_9RHOD</name>
<comment type="caution">
    <text evidence="2">The sequence shown here is derived from an EMBL/GenBank/DDBJ whole genome shotgun (WGS) entry which is preliminary data.</text>
</comment>
<organism evidence="2 3">
    <name type="scientific">Rhodosorus marinus</name>
    <dbReference type="NCBI Taxonomy" id="101924"/>
    <lineage>
        <taxon>Eukaryota</taxon>
        <taxon>Rhodophyta</taxon>
        <taxon>Stylonematophyceae</taxon>
        <taxon>Stylonematales</taxon>
        <taxon>Stylonemataceae</taxon>
        <taxon>Rhodosorus</taxon>
    </lineage>
</organism>
<reference evidence="2 3" key="1">
    <citation type="journal article" date="2023" name="Nat. Commun.">
        <title>Origin of minicircular mitochondrial genomes in red algae.</title>
        <authorList>
            <person name="Lee Y."/>
            <person name="Cho C.H."/>
            <person name="Lee Y.M."/>
            <person name="Park S.I."/>
            <person name="Yang J.H."/>
            <person name="West J.A."/>
            <person name="Bhattacharya D."/>
            <person name="Yoon H.S."/>
        </authorList>
    </citation>
    <scope>NUCLEOTIDE SEQUENCE [LARGE SCALE GENOMIC DNA]</scope>
    <source>
        <strain evidence="2 3">CCMP1338</strain>
        <tissue evidence="2">Whole cell</tissue>
    </source>
</reference>